<dbReference type="AlphaFoldDB" id="A0A2Z5AD29"/>
<evidence type="ECO:0008006" key="3">
    <source>
        <dbReference type="Google" id="ProtNLM"/>
    </source>
</evidence>
<organism evidence="1 2">
    <name type="scientific">Pseudomonas oryzihabitans</name>
    <dbReference type="NCBI Taxonomy" id="47885"/>
    <lineage>
        <taxon>Bacteria</taxon>
        <taxon>Pseudomonadati</taxon>
        <taxon>Pseudomonadota</taxon>
        <taxon>Gammaproteobacteria</taxon>
        <taxon>Pseudomonadales</taxon>
        <taxon>Pseudomonadaceae</taxon>
        <taxon>Pseudomonas</taxon>
    </lineage>
</organism>
<reference evidence="1 2" key="1">
    <citation type="submission" date="2017-06" db="EMBL/GenBank/DDBJ databases">
        <title>Evolution towards high GC content and high-temperature stress adaptation in endophytic Pseudomonas oryzihabitans impacted its plant-growth promoting traits.</title>
        <authorList>
            <person name="Nascimento F.X."/>
        </authorList>
    </citation>
    <scope>NUCLEOTIDE SEQUENCE [LARGE SCALE GENOMIC DNA]</scope>
    <source>
        <strain evidence="1 2">MS8</strain>
    </source>
</reference>
<evidence type="ECO:0000313" key="2">
    <source>
        <dbReference type="Proteomes" id="UP000250579"/>
    </source>
</evidence>
<sequence>MSAHERITMSLRDVDRLKVIQAVTDGFLTPTRAAQRLQLSTRQVHRLVKCYRDAGVSGLTLRKRGQLNADFNSVSV</sequence>
<evidence type="ECO:0000313" key="1">
    <source>
        <dbReference type="EMBL" id="AXA67836.1"/>
    </source>
</evidence>
<proteinExistence type="predicted"/>
<dbReference type="SUPFAM" id="SSF46689">
    <property type="entry name" value="Homeodomain-like"/>
    <property type="match status" value="1"/>
</dbReference>
<dbReference type="RefSeq" id="WP_261793875.1">
    <property type="nucleotide sequence ID" value="NZ_CP022198.1"/>
</dbReference>
<accession>A0A2Z5AD29</accession>
<name>A0A2Z5AD29_9PSED</name>
<dbReference type="Proteomes" id="UP000250579">
    <property type="component" value="Chromosome"/>
</dbReference>
<dbReference type="Pfam" id="PF13384">
    <property type="entry name" value="HTH_23"/>
    <property type="match status" value="1"/>
</dbReference>
<gene>
    <name evidence="1" type="ORF">CE139_19185</name>
</gene>
<dbReference type="EMBL" id="CP022198">
    <property type="protein sequence ID" value="AXA67836.1"/>
    <property type="molecule type" value="Genomic_DNA"/>
</dbReference>
<protein>
    <recommendedName>
        <fullName evidence="3">Helix-turn-helix domain-containing protein</fullName>
    </recommendedName>
</protein>
<dbReference type="InterPro" id="IPR009057">
    <property type="entry name" value="Homeodomain-like_sf"/>
</dbReference>